<reference evidence="2" key="1">
    <citation type="submission" date="2018-01" db="EMBL/GenBank/DDBJ databases">
        <title>An insight into the sialome of Amazonian anophelines.</title>
        <authorList>
            <person name="Ribeiro J.M."/>
            <person name="Scarpassa V."/>
            <person name="Calvo E."/>
        </authorList>
    </citation>
    <scope>NUCLEOTIDE SEQUENCE</scope>
</reference>
<organism evidence="2">
    <name type="scientific">Anopheles darlingi</name>
    <name type="common">Mosquito</name>
    <dbReference type="NCBI Taxonomy" id="43151"/>
    <lineage>
        <taxon>Eukaryota</taxon>
        <taxon>Metazoa</taxon>
        <taxon>Ecdysozoa</taxon>
        <taxon>Arthropoda</taxon>
        <taxon>Hexapoda</taxon>
        <taxon>Insecta</taxon>
        <taxon>Pterygota</taxon>
        <taxon>Neoptera</taxon>
        <taxon>Endopterygota</taxon>
        <taxon>Diptera</taxon>
        <taxon>Nematocera</taxon>
        <taxon>Culicoidea</taxon>
        <taxon>Culicidae</taxon>
        <taxon>Anophelinae</taxon>
        <taxon>Anopheles</taxon>
    </lineage>
</organism>
<feature type="chain" id="PRO_5014908548" evidence="1">
    <location>
        <begin position="20"/>
        <end position="107"/>
    </location>
</feature>
<dbReference type="EMBL" id="GGFL01007604">
    <property type="protein sequence ID" value="MBW71782.1"/>
    <property type="molecule type" value="Transcribed_RNA"/>
</dbReference>
<keyword evidence="1" id="KW-0732">Signal</keyword>
<accession>A0A2M4D2I6</accession>
<feature type="signal peptide" evidence="1">
    <location>
        <begin position="1"/>
        <end position="19"/>
    </location>
</feature>
<protein>
    <submittedName>
        <fullName evidence="2">Putative secreted protein</fullName>
    </submittedName>
</protein>
<dbReference type="AlphaFoldDB" id="A0A2M4D2I6"/>
<proteinExistence type="predicted"/>
<evidence type="ECO:0000256" key="1">
    <source>
        <dbReference type="SAM" id="SignalP"/>
    </source>
</evidence>
<name>A0A2M4D2I6_ANODA</name>
<sequence>MGFSFFFLMILTVFSSASSATTVGTSSVIGFLGTGFRVTSSTDSLTNSFFCRGVGLRLICSTRSGSAGAGISLFITGFFPRLHGGKVASLSCSSCTGDTSSSCSGTG</sequence>
<evidence type="ECO:0000313" key="2">
    <source>
        <dbReference type="EMBL" id="MBW71782.1"/>
    </source>
</evidence>